<dbReference type="InterPro" id="IPR010268">
    <property type="entry name" value="PaREP1"/>
</dbReference>
<dbReference type="Proteomes" id="UP000094056">
    <property type="component" value="Unassembled WGS sequence"/>
</dbReference>
<evidence type="ECO:0000313" key="1">
    <source>
        <dbReference type="EMBL" id="ODS30211.1"/>
    </source>
</evidence>
<proteinExistence type="predicted"/>
<organism evidence="1 2">
    <name type="scientific">Candidatus Scalindua rubra</name>
    <dbReference type="NCBI Taxonomy" id="1872076"/>
    <lineage>
        <taxon>Bacteria</taxon>
        <taxon>Pseudomonadati</taxon>
        <taxon>Planctomycetota</taxon>
        <taxon>Candidatus Brocadiia</taxon>
        <taxon>Candidatus Brocadiales</taxon>
        <taxon>Candidatus Scalinduaceae</taxon>
        <taxon>Candidatus Scalindua</taxon>
    </lineage>
</organism>
<reference evidence="1 2" key="1">
    <citation type="submission" date="2016-07" db="EMBL/GenBank/DDBJ databases">
        <title>Draft genome of Scalindua rubra, obtained from a brine-seawater interface in the Red Sea, sheds light on salt adaptation in anammox bacteria.</title>
        <authorList>
            <person name="Speth D.R."/>
            <person name="Lagkouvardos I."/>
            <person name="Wang Y."/>
            <person name="Qian P.-Y."/>
            <person name="Dutilh B.E."/>
            <person name="Jetten M.S."/>
        </authorList>
    </citation>
    <scope>NUCLEOTIDE SEQUENCE [LARGE SCALE GENOMIC DNA]</scope>
    <source>
        <strain evidence="1">BSI-1</strain>
    </source>
</reference>
<name>A0A1E3X3L5_9BACT</name>
<evidence type="ECO:0000313" key="2">
    <source>
        <dbReference type="Proteomes" id="UP000094056"/>
    </source>
</evidence>
<protein>
    <submittedName>
        <fullName evidence="1">Archaeal PaREP1/PaREP8 family protein</fullName>
    </submittedName>
</protein>
<dbReference type="AlphaFoldDB" id="A0A1E3X3L5"/>
<dbReference type="Pfam" id="PF05942">
    <property type="entry name" value="PaREP1"/>
    <property type="match status" value="1"/>
</dbReference>
<gene>
    <name evidence="1" type="ORF">SCARUB_04680</name>
</gene>
<sequence length="122" mass="13946">MKNGKMRRYAELSDKYIDDAKILLKNSDLAQASERLWGAFASIVKVKAVASKRNKQIKTHDGISFYVSSISKELKDESLINASLTVNAMHQNFYENSLTIEHVRKRLKTIRQFAWCPQIAAN</sequence>
<dbReference type="Gene3D" id="1.20.120.330">
    <property type="entry name" value="Nucleotidyltransferases domain 2"/>
    <property type="match status" value="1"/>
</dbReference>
<accession>A0A1E3X3L5</accession>
<comment type="caution">
    <text evidence="1">The sequence shown here is derived from an EMBL/GenBank/DDBJ whole genome shotgun (WGS) entry which is preliminary data.</text>
</comment>
<dbReference type="EMBL" id="MAYW01000263">
    <property type="protein sequence ID" value="ODS30211.1"/>
    <property type="molecule type" value="Genomic_DNA"/>
</dbReference>
<dbReference type="PANTHER" id="PTHR34237">
    <property type="entry name" value="PAREP8-RELATED"/>
    <property type="match status" value="1"/>
</dbReference>
<dbReference type="PANTHER" id="PTHR34237:SF1">
    <property type="entry name" value="PAREP8"/>
    <property type="match status" value="1"/>
</dbReference>